<feature type="domain" description="Alanine racemase N-terminal" evidence="4">
    <location>
        <begin position="7"/>
        <end position="228"/>
    </location>
</feature>
<dbReference type="RefSeq" id="WP_209658918.1">
    <property type="nucleotide sequence ID" value="NZ_JAGGLI010000003.1"/>
</dbReference>
<dbReference type="HAMAP" id="MF_02087">
    <property type="entry name" value="PLP_homeostasis"/>
    <property type="match status" value="1"/>
</dbReference>
<name>A0ABS4KH19_9FIRM</name>
<evidence type="ECO:0000256" key="3">
    <source>
        <dbReference type="RuleBase" id="RU004514"/>
    </source>
</evidence>
<dbReference type="CDD" id="cd00635">
    <property type="entry name" value="PLPDE_III_YBL036c_like"/>
    <property type="match status" value="1"/>
</dbReference>
<organism evidence="5 6">
    <name type="scientific">Acetoanaerobium pronyense</name>
    <dbReference type="NCBI Taxonomy" id="1482736"/>
    <lineage>
        <taxon>Bacteria</taxon>
        <taxon>Bacillati</taxon>
        <taxon>Bacillota</taxon>
        <taxon>Clostridia</taxon>
        <taxon>Peptostreptococcales</taxon>
        <taxon>Filifactoraceae</taxon>
        <taxon>Acetoanaerobium</taxon>
    </lineage>
</organism>
<reference evidence="5 6" key="1">
    <citation type="submission" date="2021-03" db="EMBL/GenBank/DDBJ databases">
        <title>Genomic Encyclopedia of Type Strains, Phase IV (KMG-IV): sequencing the most valuable type-strain genomes for metagenomic binning, comparative biology and taxonomic classification.</title>
        <authorList>
            <person name="Goeker M."/>
        </authorList>
    </citation>
    <scope>NUCLEOTIDE SEQUENCE [LARGE SCALE GENOMIC DNA]</scope>
    <source>
        <strain evidence="5 6">DSM 27512</strain>
    </source>
</reference>
<feature type="modified residue" description="N6-(pyridoxal phosphate)lysine" evidence="2">
    <location>
        <position position="35"/>
    </location>
</feature>
<dbReference type="EMBL" id="JAGGLI010000003">
    <property type="protein sequence ID" value="MBP2026655.1"/>
    <property type="molecule type" value="Genomic_DNA"/>
</dbReference>
<comment type="similarity">
    <text evidence="2 3">Belongs to the pyridoxal phosphate-binding protein YggS/PROSC family.</text>
</comment>
<dbReference type="InterPro" id="IPR001608">
    <property type="entry name" value="Ala_racemase_N"/>
</dbReference>
<dbReference type="Gene3D" id="3.20.20.10">
    <property type="entry name" value="Alanine racemase"/>
    <property type="match status" value="1"/>
</dbReference>
<dbReference type="PANTHER" id="PTHR10146">
    <property type="entry name" value="PROLINE SYNTHETASE CO-TRANSCRIBED BACTERIAL HOMOLOG PROTEIN"/>
    <property type="match status" value="1"/>
</dbReference>
<evidence type="ECO:0000313" key="5">
    <source>
        <dbReference type="EMBL" id="MBP2026655.1"/>
    </source>
</evidence>
<sequence>MHNIKLNIKNIQKNIADTLNQAGRTDEVTLIGVTKTVSSEMAAEALDSGVLDLGENKVQELNKKYEVLGKKARWHLIGTLQTNKVKYIINKTTLIHSLDRLSLAEEIDKRAGQNNIVVDCLIQVNISLEDTKHGLLKEDVPLFIKEVSKKFKNIKVRGLMGMAPFEENPEDARPYFREMKALFENIKSLNLENVDLKYLSMGMTNDYRVAIEEGSNMVRVGTAIFGERNYD</sequence>
<evidence type="ECO:0000256" key="2">
    <source>
        <dbReference type="HAMAP-Rule" id="MF_02087"/>
    </source>
</evidence>
<gene>
    <name evidence="5" type="ORF">J2Z35_000444</name>
</gene>
<dbReference type="SUPFAM" id="SSF51419">
    <property type="entry name" value="PLP-binding barrel"/>
    <property type="match status" value="1"/>
</dbReference>
<evidence type="ECO:0000256" key="1">
    <source>
        <dbReference type="ARBA" id="ARBA00022898"/>
    </source>
</evidence>
<evidence type="ECO:0000313" key="6">
    <source>
        <dbReference type="Proteomes" id="UP001314903"/>
    </source>
</evidence>
<dbReference type="InterPro" id="IPR011078">
    <property type="entry name" value="PyrdxlP_homeostasis"/>
</dbReference>
<accession>A0ABS4KH19</accession>
<keyword evidence="6" id="KW-1185">Reference proteome</keyword>
<evidence type="ECO:0000259" key="4">
    <source>
        <dbReference type="Pfam" id="PF01168"/>
    </source>
</evidence>
<keyword evidence="1 2" id="KW-0663">Pyridoxal phosphate</keyword>
<comment type="caution">
    <text evidence="5">The sequence shown here is derived from an EMBL/GenBank/DDBJ whole genome shotgun (WGS) entry which is preliminary data.</text>
</comment>
<dbReference type="PIRSF" id="PIRSF004848">
    <property type="entry name" value="YBL036c_PLPDEIII"/>
    <property type="match status" value="1"/>
</dbReference>
<proteinExistence type="inferred from homology"/>
<dbReference type="NCBIfam" id="TIGR00044">
    <property type="entry name" value="YggS family pyridoxal phosphate-dependent enzyme"/>
    <property type="match status" value="1"/>
</dbReference>
<dbReference type="Pfam" id="PF01168">
    <property type="entry name" value="Ala_racemase_N"/>
    <property type="match status" value="1"/>
</dbReference>
<dbReference type="Proteomes" id="UP001314903">
    <property type="component" value="Unassembled WGS sequence"/>
</dbReference>
<dbReference type="PANTHER" id="PTHR10146:SF14">
    <property type="entry name" value="PYRIDOXAL PHOSPHATE HOMEOSTASIS PROTEIN"/>
    <property type="match status" value="1"/>
</dbReference>
<dbReference type="InterPro" id="IPR029066">
    <property type="entry name" value="PLP-binding_barrel"/>
</dbReference>
<comment type="function">
    <text evidence="2">Pyridoxal 5'-phosphate (PLP)-binding protein, which is involved in PLP homeostasis.</text>
</comment>
<protein>
    <recommendedName>
        <fullName evidence="2">Pyridoxal phosphate homeostasis protein</fullName>
        <shortName evidence="2">PLP homeostasis protein</shortName>
    </recommendedName>
</protein>